<name>A0ABW7YLV6_9ACTN</name>
<protein>
    <submittedName>
        <fullName evidence="1">Uncharacterized protein</fullName>
    </submittedName>
</protein>
<dbReference type="EMBL" id="JBITGY010000002">
    <property type="protein sequence ID" value="MFI6496890.1"/>
    <property type="molecule type" value="Genomic_DNA"/>
</dbReference>
<evidence type="ECO:0000313" key="1">
    <source>
        <dbReference type="EMBL" id="MFI6496890.1"/>
    </source>
</evidence>
<reference evidence="1 2" key="1">
    <citation type="submission" date="2024-10" db="EMBL/GenBank/DDBJ databases">
        <title>The Natural Products Discovery Center: Release of the First 8490 Sequenced Strains for Exploring Actinobacteria Biosynthetic Diversity.</title>
        <authorList>
            <person name="Kalkreuter E."/>
            <person name="Kautsar S.A."/>
            <person name="Yang D."/>
            <person name="Bader C.D."/>
            <person name="Teijaro C.N."/>
            <person name="Fluegel L."/>
            <person name="Davis C.M."/>
            <person name="Simpson J.R."/>
            <person name="Lauterbach L."/>
            <person name="Steele A.D."/>
            <person name="Gui C."/>
            <person name="Meng S."/>
            <person name="Li G."/>
            <person name="Viehrig K."/>
            <person name="Ye F."/>
            <person name="Su P."/>
            <person name="Kiefer A.F."/>
            <person name="Nichols A."/>
            <person name="Cepeda A.J."/>
            <person name="Yan W."/>
            <person name="Fan B."/>
            <person name="Jiang Y."/>
            <person name="Adhikari A."/>
            <person name="Zheng C.-J."/>
            <person name="Schuster L."/>
            <person name="Cowan T.M."/>
            <person name="Smanski M.J."/>
            <person name="Chevrette M.G."/>
            <person name="De Carvalho L.P.S."/>
            <person name="Shen B."/>
        </authorList>
    </citation>
    <scope>NUCLEOTIDE SEQUENCE [LARGE SCALE GENOMIC DNA]</scope>
    <source>
        <strain evidence="1 2">NPDC050545</strain>
    </source>
</reference>
<keyword evidence="2" id="KW-1185">Reference proteome</keyword>
<dbReference type="RefSeq" id="WP_397079362.1">
    <property type="nucleotide sequence ID" value="NZ_JBITGY010000002.1"/>
</dbReference>
<evidence type="ECO:0000313" key="2">
    <source>
        <dbReference type="Proteomes" id="UP001612741"/>
    </source>
</evidence>
<dbReference type="Proteomes" id="UP001612741">
    <property type="component" value="Unassembled WGS sequence"/>
</dbReference>
<organism evidence="1 2">
    <name type="scientific">Nonomuraea typhae</name>
    <dbReference type="NCBI Taxonomy" id="2603600"/>
    <lineage>
        <taxon>Bacteria</taxon>
        <taxon>Bacillati</taxon>
        <taxon>Actinomycetota</taxon>
        <taxon>Actinomycetes</taxon>
        <taxon>Streptosporangiales</taxon>
        <taxon>Streptosporangiaceae</taxon>
        <taxon>Nonomuraea</taxon>
    </lineage>
</organism>
<proteinExistence type="predicted"/>
<accession>A0ABW7YLV6</accession>
<sequence length="238" mass="24599">MPAPAISETLKTSNGRFTTEVLTTSAGTAAGDTLVIFYASDFFSLATMPDVTSSAGTPTLEHTTEVGTNLGHIKAYTLAVTSSGSKTVTIPAHVDCDIFGVVLRIPAAITVDDHQGQIDTTETLTAHVAPSVTTLGADRLLAIAWLGTNVNTGWSNPPYTAPGSMTERAQPHSSPYAALMVATQEISASGATGTRTATFFRAESYGAASLALAGPAGAASDLGPTTYARRRRVPLLVR</sequence>
<gene>
    <name evidence="1" type="ORF">ACIBG2_05885</name>
</gene>
<comment type="caution">
    <text evidence="1">The sequence shown here is derived from an EMBL/GenBank/DDBJ whole genome shotgun (WGS) entry which is preliminary data.</text>
</comment>